<reference evidence="3 4" key="1">
    <citation type="submission" date="2020-01" db="EMBL/GenBank/DDBJ databases">
        <title>Genome analysis of Anaerocolumna sp. CBA3638.</title>
        <authorList>
            <person name="Kim J."/>
            <person name="Roh S.W."/>
        </authorList>
    </citation>
    <scope>NUCLEOTIDE SEQUENCE [LARGE SCALE GENOMIC DNA]</scope>
    <source>
        <strain evidence="3 4">CBA3638</strain>
    </source>
</reference>
<dbReference type="InterPro" id="IPR037035">
    <property type="entry name" value="GK-like_C_sf"/>
</dbReference>
<dbReference type="PANTHER" id="PTHR12227">
    <property type="entry name" value="GLYCERATE KINASE"/>
    <property type="match status" value="1"/>
</dbReference>
<dbReference type="SUPFAM" id="SSF82544">
    <property type="entry name" value="GckA/TtuD-like"/>
    <property type="match status" value="1"/>
</dbReference>
<evidence type="ECO:0000313" key="4">
    <source>
        <dbReference type="Proteomes" id="UP000464314"/>
    </source>
</evidence>
<keyword evidence="4" id="KW-1185">Reference proteome</keyword>
<dbReference type="InterPro" id="IPR025286">
    <property type="entry name" value="MOFRL_assoc_dom"/>
</dbReference>
<organism evidence="3 4">
    <name type="scientific">Anaerocolumna sedimenticola</name>
    <dbReference type="NCBI Taxonomy" id="2696063"/>
    <lineage>
        <taxon>Bacteria</taxon>
        <taxon>Bacillati</taxon>
        <taxon>Bacillota</taxon>
        <taxon>Clostridia</taxon>
        <taxon>Lachnospirales</taxon>
        <taxon>Lachnospiraceae</taxon>
        <taxon>Anaerocolumna</taxon>
    </lineage>
</organism>
<gene>
    <name evidence="3" type="ORF">Ana3638_13750</name>
</gene>
<sequence>MSQIQNEAQIIIEESIKNVLPQTAVEKALANKSFSGNIIVISIGKAAWTMAKAAKNILGSSIKKGVIVTKYQHSQGDMEGFEIIEAGHPVPDENSVLGTVRAIEAVKGLTNEDQVIFLVSGGGSALFEKPAEGLSLEDIKKVTGDLLKSGANIVEMNTIRKHLSDVKGGKFASLCAPAKVYSIVLSDVIGDRLDSIASGPAYPDSSTVMDVKNIIKKYNLQFNEAILNALNNETPKELSNVETVITGSVSELCKAAAENAKKLGYTPYVLSSTLECEAKEAGKFLSSMAREIRNGNLYGLKAPCALIVGGETTVKIQGTGLGGRNQELALTAAAGIEGMQDTLIFSLGSDGTDGPTNAAGGMVDGETLDKLKQLGMDLEEILNNNDSYHGLKAVDGLIMTGATGTNVNDVMVVLCR</sequence>
<dbReference type="InterPro" id="IPR039760">
    <property type="entry name" value="MOFRL_protein"/>
</dbReference>
<dbReference type="EMBL" id="CP048000">
    <property type="protein sequence ID" value="QHQ61705.1"/>
    <property type="molecule type" value="Genomic_DNA"/>
</dbReference>
<dbReference type="InterPro" id="IPR038614">
    <property type="entry name" value="GK_N_sf"/>
</dbReference>
<dbReference type="KEGG" id="anr:Ana3638_13750"/>
<feature type="domain" description="MOFRL" evidence="1">
    <location>
        <begin position="304"/>
        <end position="409"/>
    </location>
</feature>
<dbReference type="RefSeq" id="WP_161838530.1">
    <property type="nucleotide sequence ID" value="NZ_CP048000.1"/>
</dbReference>
<dbReference type="PANTHER" id="PTHR12227:SF0">
    <property type="entry name" value="GLYCERATE KINASE"/>
    <property type="match status" value="1"/>
</dbReference>
<protein>
    <submittedName>
        <fullName evidence="3">DUF4147 domain-containing protein</fullName>
    </submittedName>
</protein>
<dbReference type="InterPro" id="IPR007835">
    <property type="entry name" value="MOFRL"/>
</dbReference>
<dbReference type="Gene3D" id="3.40.1480.10">
    <property type="entry name" value="MOFRL domain"/>
    <property type="match status" value="1"/>
</dbReference>
<evidence type="ECO:0000313" key="3">
    <source>
        <dbReference type="EMBL" id="QHQ61705.1"/>
    </source>
</evidence>
<dbReference type="Gene3D" id="3.40.50.10180">
    <property type="entry name" value="Glycerate kinase, MOFRL-like N-terminal domain"/>
    <property type="match status" value="1"/>
</dbReference>
<accession>A0A6P1TQ29</accession>
<dbReference type="AlphaFoldDB" id="A0A6P1TQ29"/>
<name>A0A6P1TQ29_9FIRM</name>
<proteinExistence type="predicted"/>
<dbReference type="GO" id="GO:0005737">
    <property type="term" value="C:cytoplasm"/>
    <property type="evidence" value="ECO:0007669"/>
    <property type="project" value="TreeGrafter"/>
</dbReference>
<feature type="domain" description="MOFRL-associated" evidence="2">
    <location>
        <begin position="8"/>
        <end position="230"/>
    </location>
</feature>
<dbReference type="Proteomes" id="UP000464314">
    <property type="component" value="Chromosome"/>
</dbReference>
<evidence type="ECO:0000259" key="1">
    <source>
        <dbReference type="Pfam" id="PF05161"/>
    </source>
</evidence>
<dbReference type="Pfam" id="PF05161">
    <property type="entry name" value="MOFRL"/>
    <property type="match status" value="1"/>
</dbReference>
<evidence type="ECO:0000259" key="2">
    <source>
        <dbReference type="Pfam" id="PF13660"/>
    </source>
</evidence>
<dbReference type="GO" id="GO:0008887">
    <property type="term" value="F:glycerate kinase activity"/>
    <property type="evidence" value="ECO:0007669"/>
    <property type="project" value="InterPro"/>
</dbReference>
<dbReference type="Pfam" id="PF13660">
    <property type="entry name" value="DUF4147"/>
    <property type="match status" value="1"/>
</dbReference>